<comment type="caution">
    <text evidence="2">The sequence shown here is derived from an EMBL/GenBank/DDBJ whole genome shotgun (WGS) entry which is preliminary data.</text>
</comment>
<feature type="non-terminal residue" evidence="2">
    <location>
        <position position="1"/>
    </location>
</feature>
<reference evidence="2" key="1">
    <citation type="submission" date="2013-08" db="EMBL/GenBank/DDBJ databases">
        <authorList>
            <person name="Mendez C."/>
            <person name="Richter M."/>
            <person name="Ferrer M."/>
            <person name="Sanchez J."/>
        </authorList>
    </citation>
    <scope>NUCLEOTIDE SEQUENCE</scope>
</reference>
<reference evidence="2" key="2">
    <citation type="journal article" date="2014" name="ISME J.">
        <title>Microbial stratification in low pH oxic and suboxic macroscopic growths along an acid mine drainage.</title>
        <authorList>
            <person name="Mendez-Garcia C."/>
            <person name="Mesa V."/>
            <person name="Sprenger R.R."/>
            <person name="Richter M."/>
            <person name="Diez M.S."/>
            <person name="Solano J."/>
            <person name="Bargiela R."/>
            <person name="Golyshina O.V."/>
            <person name="Manteca A."/>
            <person name="Ramos J.L."/>
            <person name="Gallego J.R."/>
            <person name="Llorente I."/>
            <person name="Martins Dos Santos V.A."/>
            <person name="Jensen O.N."/>
            <person name="Pelaez A.I."/>
            <person name="Sanchez J."/>
            <person name="Ferrer M."/>
        </authorList>
    </citation>
    <scope>NUCLEOTIDE SEQUENCE</scope>
</reference>
<dbReference type="SMART" id="SM00739">
    <property type="entry name" value="KOW"/>
    <property type="match status" value="1"/>
</dbReference>
<dbReference type="AlphaFoldDB" id="T0YP81"/>
<accession>T0YP81</accession>
<dbReference type="Pfam" id="PF00467">
    <property type="entry name" value="KOW"/>
    <property type="match status" value="1"/>
</dbReference>
<dbReference type="InterPro" id="IPR014722">
    <property type="entry name" value="Rib_uL2_dom2"/>
</dbReference>
<dbReference type="SUPFAM" id="SSF50104">
    <property type="entry name" value="Translation proteins SH3-like domain"/>
    <property type="match status" value="1"/>
</dbReference>
<dbReference type="InterPro" id="IPR008991">
    <property type="entry name" value="Translation_prot_SH3-like_sf"/>
</dbReference>
<dbReference type="Gene3D" id="2.30.30.30">
    <property type="match status" value="1"/>
</dbReference>
<dbReference type="EMBL" id="AUZX01012944">
    <property type="protein sequence ID" value="EQD37356.1"/>
    <property type="molecule type" value="Genomic_DNA"/>
</dbReference>
<name>T0YP81_9ZZZZ</name>
<proteinExistence type="predicted"/>
<gene>
    <name evidence="2" type="ORF">B1A_17597</name>
</gene>
<protein>
    <submittedName>
        <fullName evidence="2">Transcription antitermination protein NusG</fullName>
    </submittedName>
</protein>
<sequence length="108" mass="11808">KPDRMASKEVEKLIADAEKPEAGPAVKVEFLKGDAVKVREGPFENFEGVVDEIFPDKGYGSRDCNHFRSRYTVGAGILAVGKGAIDSVEWAFLRGNAWEHSGAIMKVL</sequence>
<feature type="domain" description="KOW" evidence="1">
    <location>
        <begin position="29"/>
        <end position="56"/>
    </location>
</feature>
<evidence type="ECO:0000313" key="2">
    <source>
        <dbReference type="EMBL" id="EQD37356.1"/>
    </source>
</evidence>
<organism evidence="2">
    <name type="scientific">mine drainage metagenome</name>
    <dbReference type="NCBI Taxonomy" id="410659"/>
    <lineage>
        <taxon>unclassified sequences</taxon>
        <taxon>metagenomes</taxon>
        <taxon>ecological metagenomes</taxon>
    </lineage>
</organism>
<dbReference type="InterPro" id="IPR005824">
    <property type="entry name" value="KOW"/>
</dbReference>
<dbReference type="CDD" id="cd06091">
    <property type="entry name" value="KOW_NusG"/>
    <property type="match status" value="1"/>
</dbReference>
<evidence type="ECO:0000259" key="1">
    <source>
        <dbReference type="SMART" id="SM00739"/>
    </source>
</evidence>